<dbReference type="GO" id="GO:0006281">
    <property type="term" value="P:DNA repair"/>
    <property type="evidence" value="ECO:0007669"/>
    <property type="project" value="InterPro"/>
</dbReference>
<organism evidence="1 2">
    <name type="scientific">Pantoea coffeiphila</name>
    <dbReference type="NCBI Taxonomy" id="1465635"/>
    <lineage>
        <taxon>Bacteria</taxon>
        <taxon>Pseudomonadati</taxon>
        <taxon>Pseudomonadota</taxon>
        <taxon>Gammaproteobacteria</taxon>
        <taxon>Enterobacterales</taxon>
        <taxon>Erwiniaceae</taxon>
        <taxon>Pantoea</taxon>
    </lineage>
</organism>
<evidence type="ECO:0000313" key="2">
    <source>
        <dbReference type="Proteomes" id="UP000239181"/>
    </source>
</evidence>
<sequence length="126" mass="14381">MQVYDICPLPKPRMTQRDRWAKRPVVLRYRAYCDEVRLKRLQLPVSGCHVTFVLPMPASWSKKKRSASIGQPHQQKPDVDNLMKALMDALFADDSSVWDFRVSKIWGETGSIRIASIAPSAHQSGE</sequence>
<dbReference type="Proteomes" id="UP000239181">
    <property type="component" value="Unassembled WGS sequence"/>
</dbReference>
<dbReference type="InterPro" id="IPR008822">
    <property type="entry name" value="Endonuclease_RusA-like"/>
</dbReference>
<protein>
    <submittedName>
        <fullName evidence="1">Uncharacterized protein</fullName>
    </submittedName>
</protein>
<dbReference type="SUPFAM" id="SSF103084">
    <property type="entry name" value="Holliday junction resolvase RusA"/>
    <property type="match status" value="1"/>
</dbReference>
<name>A0A2S9I5P4_9GAMM</name>
<dbReference type="GO" id="GO:0000287">
    <property type="term" value="F:magnesium ion binding"/>
    <property type="evidence" value="ECO:0007669"/>
    <property type="project" value="InterPro"/>
</dbReference>
<keyword evidence="2" id="KW-1185">Reference proteome</keyword>
<dbReference type="RefSeq" id="WP_105595040.1">
    <property type="nucleotide sequence ID" value="NZ_JAFBFW010000015.1"/>
</dbReference>
<dbReference type="OrthoDB" id="6196077at2"/>
<gene>
    <name evidence="1" type="ORF">CQW29_22820</name>
</gene>
<dbReference type="Pfam" id="PF05866">
    <property type="entry name" value="RusA"/>
    <property type="match status" value="1"/>
</dbReference>
<accession>A0A2S9I5P4</accession>
<dbReference type="GO" id="GO:0006310">
    <property type="term" value="P:DNA recombination"/>
    <property type="evidence" value="ECO:0007669"/>
    <property type="project" value="InterPro"/>
</dbReference>
<reference evidence="1 2" key="1">
    <citation type="submission" date="2017-10" db="EMBL/GenBank/DDBJ databases">
        <title>Draft genome of two endophytic bacteria isolated from 'guarana' Paullinia cupana (Mart.) Ducke.</title>
        <authorList>
            <person name="Siqueira K.A."/>
            <person name="Liotti R.G."/>
            <person name="Mendes T.A."/>
            <person name="Soares M.A."/>
        </authorList>
    </citation>
    <scope>NUCLEOTIDE SEQUENCE [LARGE SCALE GENOMIC DNA]</scope>
    <source>
        <strain evidence="1 2">342</strain>
    </source>
</reference>
<evidence type="ECO:0000313" key="1">
    <source>
        <dbReference type="EMBL" id="PRD13109.1"/>
    </source>
</evidence>
<dbReference type="AlphaFoldDB" id="A0A2S9I5P4"/>
<dbReference type="EMBL" id="PDET01000022">
    <property type="protein sequence ID" value="PRD13109.1"/>
    <property type="molecule type" value="Genomic_DNA"/>
</dbReference>
<proteinExistence type="predicted"/>
<dbReference type="Gene3D" id="3.30.1330.70">
    <property type="entry name" value="Holliday junction resolvase RusA"/>
    <property type="match status" value="1"/>
</dbReference>
<comment type="caution">
    <text evidence="1">The sequence shown here is derived from an EMBL/GenBank/DDBJ whole genome shotgun (WGS) entry which is preliminary data.</text>
</comment>
<dbReference type="InterPro" id="IPR036614">
    <property type="entry name" value="RusA-like_sf"/>
</dbReference>